<dbReference type="GO" id="GO:0022857">
    <property type="term" value="F:transmembrane transporter activity"/>
    <property type="evidence" value="ECO:0007669"/>
    <property type="project" value="TreeGrafter"/>
</dbReference>
<name>A0AAE8MWG2_9PEZI</name>
<dbReference type="GO" id="GO:0016020">
    <property type="term" value="C:membrane"/>
    <property type="evidence" value="ECO:0007669"/>
    <property type="project" value="UniProtKB-SubCell"/>
</dbReference>
<comment type="caution">
    <text evidence="8">The sequence shown here is derived from an EMBL/GenBank/DDBJ whole genome shotgun (WGS) entry which is preliminary data.</text>
</comment>
<dbReference type="PANTHER" id="PTHR43791">
    <property type="entry name" value="PERMEASE-RELATED"/>
    <property type="match status" value="1"/>
</dbReference>
<evidence type="ECO:0000256" key="5">
    <source>
        <dbReference type="ARBA" id="ARBA00023136"/>
    </source>
</evidence>
<evidence type="ECO:0000256" key="2">
    <source>
        <dbReference type="ARBA" id="ARBA00022448"/>
    </source>
</evidence>
<gene>
    <name evidence="8" type="ORF">DNG_04252</name>
</gene>
<evidence type="ECO:0000313" key="9">
    <source>
        <dbReference type="Proteomes" id="UP001187682"/>
    </source>
</evidence>
<feature type="transmembrane region" description="Helical" evidence="7">
    <location>
        <begin position="264"/>
        <end position="284"/>
    </location>
</feature>
<dbReference type="AlphaFoldDB" id="A0AAE8MWG2"/>
<evidence type="ECO:0000256" key="3">
    <source>
        <dbReference type="ARBA" id="ARBA00022692"/>
    </source>
</evidence>
<keyword evidence="2" id="KW-0813">Transport</keyword>
<sequence>MPTVVPTQGKGPESHSSGLFPSSSDDDKKAPSAEIVPDPDLPLLGAPADEKRFWWQRTKGYNGSAIATQPSVYDNPETAKYYMPRPDWENLHRFDPLARWTWDEENALIKKIDVRIMILVCVMFMALELDRANIGQAVSDNFLDDLGLTTNDYNLGNTVFKLSFLCAELPSQLGLLTLVVVYLYVKDITVINKWVTWGVLTALIAHPSPHPIQVGWNSRNSNSVRTRTVSAAIYNMTAQAGGIIASNIYRQDDAPRYKRGNRNLVCVACLNIGLYLFAKVYYVLRNRSRAKKWDSMSNEQKLDYLRNTTDEGNKRLDFRFAH</sequence>
<accession>A0AAE8MWG2</accession>
<dbReference type="Gene3D" id="1.20.1250.20">
    <property type="entry name" value="MFS general substrate transporter like domains"/>
    <property type="match status" value="1"/>
</dbReference>
<keyword evidence="5 7" id="KW-0472">Membrane</keyword>
<dbReference type="Proteomes" id="UP001187682">
    <property type="component" value="Unassembled WGS sequence"/>
</dbReference>
<feature type="region of interest" description="Disordered" evidence="6">
    <location>
        <begin position="1"/>
        <end position="44"/>
    </location>
</feature>
<dbReference type="PANTHER" id="PTHR43791:SF65">
    <property type="entry name" value="MAJOR FACILITATOR SUPERFAMILY (MFS) PROFILE DOMAIN-CONTAINING PROTEIN-RELATED"/>
    <property type="match status" value="1"/>
</dbReference>
<organism evidence="8 9">
    <name type="scientific">Cephalotrichum gorgonifer</name>
    <dbReference type="NCBI Taxonomy" id="2041049"/>
    <lineage>
        <taxon>Eukaryota</taxon>
        <taxon>Fungi</taxon>
        <taxon>Dikarya</taxon>
        <taxon>Ascomycota</taxon>
        <taxon>Pezizomycotina</taxon>
        <taxon>Sordariomycetes</taxon>
        <taxon>Hypocreomycetidae</taxon>
        <taxon>Microascales</taxon>
        <taxon>Microascaceae</taxon>
        <taxon>Cephalotrichum</taxon>
    </lineage>
</organism>
<keyword evidence="9" id="KW-1185">Reference proteome</keyword>
<dbReference type="EMBL" id="ONZQ02000005">
    <property type="protein sequence ID" value="SPO01579.1"/>
    <property type="molecule type" value="Genomic_DNA"/>
</dbReference>
<dbReference type="InterPro" id="IPR036259">
    <property type="entry name" value="MFS_trans_sf"/>
</dbReference>
<proteinExistence type="predicted"/>
<keyword evidence="3 7" id="KW-0812">Transmembrane</keyword>
<evidence type="ECO:0000256" key="1">
    <source>
        <dbReference type="ARBA" id="ARBA00004141"/>
    </source>
</evidence>
<keyword evidence="4 7" id="KW-1133">Transmembrane helix</keyword>
<comment type="subcellular location">
    <subcellularLocation>
        <location evidence="1">Membrane</location>
        <topology evidence="1">Multi-pass membrane protein</topology>
    </subcellularLocation>
</comment>
<evidence type="ECO:0000256" key="6">
    <source>
        <dbReference type="SAM" id="MobiDB-lite"/>
    </source>
</evidence>
<reference evidence="8" key="1">
    <citation type="submission" date="2018-03" db="EMBL/GenBank/DDBJ databases">
        <authorList>
            <person name="Guldener U."/>
        </authorList>
    </citation>
    <scope>NUCLEOTIDE SEQUENCE</scope>
</reference>
<evidence type="ECO:0000256" key="7">
    <source>
        <dbReference type="SAM" id="Phobius"/>
    </source>
</evidence>
<evidence type="ECO:0000256" key="4">
    <source>
        <dbReference type="ARBA" id="ARBA00022989"/>
    </source>
</evidence>
<evidence type="ECO:0000313" key="8">
    <source>
        <dbReference type="EMBL" id="SPO01579.1"/>
    </source>
</evidence>
<protein>
    <submittedName>
        <fullName evidence="8">Related to nicotinamide mononucleotide permease</fullName>
    </submittedName>
</protein>